<dbReference type="Gene3D" id="1.10.10.10">
    <property type="entry name" value="Winged helix-like DNA-binding domain superfamily/Winged helix DNA-binding domain"/>
    <property type="match status" value="1"/>
</dbReference>
<dbReference type="GO" id="GO:0003700">
    <property type="term" value="F:DNA-binding transcription factor activity"/>
    <property type="evidence" value="ECO:0007669"/>
    <property type="project" value="InterPro"/>
</dbReference>
<dbReference type="PANTHER" id="PTHR30537:SF31">
    <property type="entry name" value="TRANSCRIPTIONAL REGULATOR, LYSR FAMILY"/>
    <property type="match status" value="1"/>
</dbReference>
<evidence type="ECO:0000256" key="3">
    <source>
        <dbReference type="ARBA" id="ARBA00023125"/>
    </source>
</evidence>
<reference evidence="6 7" key="1">
    <citation type="submission" date="2020-08" db="EMBL/GenBank/DDBJ databases">
        <title>Genomic Encyclopedia of Type Strains, Phase IV (KMG-IV): sequencing the most valuable type-strain genomes for metagenomic binning, comparative biology and taxonomic classification.</title>
        <authorList>
            <person name="Goeker M."/>
        </authorList>
    </citation>
    <scope>NUCLEOTIDE SEQUENCE [LARGE SCALE GENOMIC DNA]</scope>
    <source>
        <strain evidence="6 7">DSM 25620</strain>
    </source>
</reference>
<organism evidence="6 7">
    <name type="scientific">Pseudochrobactrum saccharolyticum</name>
    <dbReference type="NCBI Taxonomy" id="354352"/>
    <lineage>
        <taxon>Bacteria</taxon>
        <taxon>Pseudomonadati</taxon>
        <taxon>Pseudomonadota</taxon>
        <taxon>Alphaproteobacteria</taxon>
        <taxon>Hyphomicrobiales</taxon>
        <taxon>Brucellaceae</taxon>
        <taxon>Pseudochrobactrum</taxon>
    </lineage>
</organism>
<dbReference type="AlphaFoldDB" id="A0A7W8AIL0"/>
<dbReference type="EMBL" id="JACHIL010000002">
    <property type="protein sequence ID" value="MBB5090935.1"/>
    <property type="molecule type" value="Genomic_DNA"/>
</dbReference>
<evidence type="ECO:0000259" key="5">
    <source>
        <dbReference type="PROSITE" id="PS50931"/>
    </source>
</evidence>
<name>A0A7W8AIL0_9HYPH</name>
<comment type="caution">
    <text evidence="6">The sequence shown here is derived from an EMBL/GenBank/DDBJ whole genome shotgun (WGS) entry which is preliminary data.</text>
</comment>
<dbReference type="GO" id="GO:0043565">
    <property type="term" value="F:sequence-specific DNA binding"/>
    <property type="evidence" value="ECO:0007669"/>
    <property type="project" value="TreeGrafter"/>
</dbReference>
<sequence length="283" mass="31978">MQKSTLSRHITNLEEFLQATLIYRSSRRFALTEVGAEYYRQCLVVLENIEAAQRIIDRNYEEPNGTIRIVCPVGPLNYKISDLITEFMQHFPKVDVHLKCMNRNVDVIGEGYDLVIREDNNGYQENNALVTRVIGANPQCLVAGKDLFSNASPPAEPKDLAGFPTLAFGFPKIERAVSAGRPHYEWSFRDERGRAQRIRHVPRLITDSHETLRNAVIRGLGIAQLPLWIVSGDIKTGQLIQLLPDYRLNEPVIHAVYPSTKAQAPNIRALVGYLSESLSLSRQ</sequence>
<keyword evidence="2" id="KW-0805">Transcription regulation</keyword>
<dbReference type="SUPFAM" id="SSF53850">
    <property type="entry name" value="Periplasmic binding protein-like II"/>
    <property type="match status" value="1"/>
</dbReference>
<evidence type="ECO:0000256" key="2">
    <source>
        <dbReference type="ARBA" id="ARBA00023015"/>
    </source>
</evidence>
<keyword evidence="3 6" id="KW-0238">DNA-binding</keyword>
<dbReference type="InterPro" id="IPR005119">
    <property type="entry name" value="LysR_subst-bd"/>
</dbReference>
<dbReference type="Pfam" id="PF03466">
    <property type="entry name" value="LysR_substrate"/>
    <property type="match status" value="1"/>
</dbReference>
<evidence type="ECO:0000256" key="1">
    <source>
        <dbReference type="ARBA" id="ARBA00009437"/>
    </source>
</evidence>
<keyword evidence="7" id="KW-1185">Reference proteome</keyword>
<protein>
    <submittedName>
        <fullName evidence="6">DNA-binding transcriptional LysR family regulator</fullName>
    </submittedName>
</protein>
<dbReference type="SUPFAM" id="SSF46785">
    <property type="entry name" value="Winged helix' DNA-binding domain"/>
    <property type="match status" value="1"/>
</dbReference>
<dbReference type="PANTHER" id="PTHR30537">
    <property type="entry name" value="HTH-TYPE TRANSCRIPTIONAL REGULATOR"/>
    <property type="match status" value="1"/>
</dbReference>
<gene>
    <name evidence="6" type="ORF">HNQ68_001459</name>
</gene>
<dbReference type="InterPro" id="IPR036388">
    <property type="entry name" value="WH-like_DNA-bd_sf"/>
</dbReference>
<evidence type="ECO:0000313" key="6">
    <source>
        <dbReference type="EMBL" id="MBB5090935.1"/>
    </source>
</evidence>
<dbReference type="InterPro" id="IPR058163">
    <property type="entry name" value="LysR-type_TF_proteobact-type"/>
</dbReference>
<comment type="similarity">
    <text evidence="1">Belongs to the LysR transcriptional regulatory family.</text>
</comment>
<dbReference type="PROSITE" id="PS50931">
    <property type="entry name" value="HTH_LYSR"/>
    <property type="match status" value="1"/>
</dbReference>
<dbReference type="InterPro" id="IPR000847">
    <property type="entry name" value="LysR_HTH_N"/>
</dbReference>
<proteinExistence type="inferred from homology"/>
<feature type="domain" description="HTH lysR-type" evidence="5">
    <location>
        <begin position="1"/>
        <end position="32"/>
    </location>
</feature>
<evidence type="ECO:0000313" key="7">
    <source>
        <dbReference type="Proteomes" id="UP000531231"/>
    </source>
</evidence>
<accession>A0A7W8AIL0</accession>
<dbReference type="GO" id="GO:0006351">
    <property type="term" value="P:DNA-templated transcription"/>
    <property type="evidence" value="ECO:0007669"/>
    <property type="project" value="TreeGrafter"/>
</dbReference>
<keyword evidence="4" id="KW-0804">Transcription</keyword>
<dbReference type="Gene3D" id="3.40.190.290">
    <property type="match status" value="1"/>
</dbReference>
<dbReference type="Pfam" id="PF00126">
    <property type="entry name" value="HTH_1"/>
    <property type="match status" value="1"/>
</dbReference>
<dbReference type="InterPro" id="IPR036390">
    <property type="entry name" value="WH_DNA-bd_sf"/>
</dbReference>
<evidence type="ECO:0000256" key="4">
    <source>
        <dbReference type="ARBA" id="ARBA00023163"/>
    </source>
</evidence>
<dbReference type="Proteomes" id="UP000531231">
    <property type="component" value="Unassembled WGS sequence"/>
</dbReference>